<dbReference type="PROSITE" id="PS50011">
    <property type="entry name" value="PROTEIN_KINASE_DOM"/>
    <property type="match status" value="1"/>
</dbReference>
<evidence type="ECO:0000313" key="5">
    <source>
        <dbReference type="EMBL" id="RUP06741.1"/>
    </source>
</evidence>
<evidence type="ECO:0000256" key="3">
    <source>
        <dbReference type="SAM" id="MobiDB-lite"/>
    </source>
</evidence>
<dbReference type="InterPro" id="IPR000719">
    <property type="entry name" value="Prot_kinase_dom"/>
</dbReference>
<organism evidence="5 6">
    <name type="scientific">Jimgerdemannia flammicorona</name>
    <dbReference type="NCBI Taxonomy" id="994334"/>
    <lineage>
        <taxon>Eukaryota</taxon>
        <taxon>Fungi</taxon>
        <taxon>Fungi incertae sedis</taxon>
        <taxon>Mucoromycota</taxon>
        <taxon>Mucoromycotina</taxon>
        <taxon>Endogonomycetes</taxon>
        <taxon>Endogonales</taxon>
        <taxon>Endogonaceae</taxon>
        <taxon>Jimgerdemannia</taxon>
    </lineage>
</organism>
<accession>A0A433AVN0</accession>
<dbReference type="Pfam" id="PF00069">
    <property type="entry name" value="Pkinase"/>
    <property type="match status" value="1"/>
</dbReference>
<feature type="compositionally biased region" description="Gly residues" evidence="3">
    <location>
        <begin position="171"/>
        <end position="181"/>
    </location>
</feature>
<keyword evidence="1" id="KW-0547">Nucleotide-binding</keyword>
<dbReference type="OrthoDB" id="28230at2759"/>
<keyword evidence="5" id="KW-0808">Transferase</keyword>
<comment type="caution">
    <text evidence="5">The sequence shown here is derived from an EMBL/GenBank/DDBJ whole genome shotgun (WGS) entry which is preliminary data.</text>
</comment>
<feature type="region of interest" description="Disordered" evidence="3">
    <location>
        <begin position="448"/>
        <end position="476"/>
    </location>
</feature>
<dbReference type="GO" id="GO:0004672">
    <property type="term" value="F:protein kinase activity"/>
    <property type="evidence" value="ECO:0007669"/>
    <property type="project" value="InterPro"/>
</dbReference>
<feature type="compositionally biased region" description="Acidic residues" evidence="3">
    <location>
        <begin position="182"/>
        <end position="191"/>
    </location>
</feature>
<dbReference type="InterPro" id="IPR011009">
    <property type="entry name" value="Kinase-like_dom_sf"/>
</dbReference>
<dbReference type="Proteomes" id="UP000268093">
    <property type="component" value="Unassembled WGS sequence"/>
</dbReference>
<protein>
    <submittedName>
        <fullName evidence="5">Kinase-like domain-containing protein</fullName>
    </submittedName>
</protein>
<evidence type="ECO:0000259" key="4">
    <source>
        <dbReference type="PROSITE" id="PS50011"/>
    </source>
</evidence>
<feature type="region of interest" description="Disordered" evidence="3">
    <location>
        <begin position="161"/>
        <end position="191"/>
    </location>
</feature>
<feature type="domain" description="Protein kinase" evidence="4">
    <location>
        <begin position="127"/>
        <end position="437"/>
    </location>
</feature>
<sequence length="701" mass="78509">MDTQILTMQFTRFQAACASETNGRRRATLTREHHRALALKLFCSKTWYDKYEHLYNTWQATNKLREPSSSTHKPQPVTSDQLKDALNVVKHLFEKELTTTTTTPTTTTTIPNPITTFPNYIALDALTLTPTVLGEGGCGKVIIAHYGGLQVACKRFHTEGEGSGSSSSFGSGIGDDGGSGSEGDDGLDDFAADDEVDKDDPLWEFKRELIFAVKVAPCRFVNKYLGAFAVPPGYKNMEEGVFVVQTFFERGDLRSFMAEKDRLLHPLEVLQLAISLFTAIVDCHRLDIGLLDVKIENILVDSSGSAWVTDLGSFINLKGREWVNLDLVAVRWTRDVAAPEMLKSRRARFGKPSDVFMAVRVLAETMTANLDDVEFGHRVIRRRRDPEGHVNVYPLAFHPCYQGPLVDLIVRGLANDPRHRPSAEEMLQSLREVREYVVARALDAAGLPAGKTGRSPKAMKRWEGGKKGKRGRPRKDVGKMEVEEVGKMEVEKVRKMEAEEVGKKRKMKINEEIVYLADETAEEEWEKQESMGASETPTEDDDENDGNYHASAAAIAAVASVNAALDYEGVMTRRQRRASLSEKFAAGARAFPYMPVTRAAPKTRIAQGRGRGRGRVLRAFGLVVEQHEEGGFGKGRRTRREISEEAEFVVKRRKVMKNERGSKEETWVPDVVGRITRGRSRREEGEMRQLRMGNGRGKENR</sequence>
<dbReference type="Gene3D" id="1.10.510.10">
    <property type="entry name" value="Transferase(Phosphotransferase) domain 1"/>
    <property type="match status" value="1"/>
</dbReference>
<evidence type="ECO:0000256" key="2">
    <source>
        <dbReference type="ARBA" id="ARBA00022840"/>
    </source>
</evidence>
<dbReference type="SMART" id="SM00220">
    <property type="entry name" value="S_TKc"/>
    <property type="match status" value="1"/>
</dbReference>
<gene>
    <name evidence="5" type="ORF">BC936DRAFT_140295</name>
</gene>
<evidence type="ECO:0000313" key="6">
    <source>
        <dbReference type="Proteomes" id="UP000268093"/>
    </source>
</evidence>
<dbReference type="GO" id="GO:0097527">
    <property type="term" value="P:necroptotic signaling pathway"/>
    <property type="evidence" value="ECO:0007669"/>
    <property type="project" value="TreeGrafter"/>
</dbReference>
<dbReference type="PANTHER" id="PTHR44329:SF298">
    <property type="entry name" value="MIXED LINEAGE KINASE DOMAIN-LIKE PROTEIN"/>
    <property type="match status" value="1"/>
</dbReference>
<dbReference type="PANTHER" id="PTHR44329">
    <property type="entry name" value="SERINE/THREONINE-PROTEIN KINASE TNNI3K-RELATED"/>
    <property type="match status" value="1"/>
</dbReference>
<keyword evidence="6" id="KW-1185">Reference proteome</keyword>
<dbReference type="EMBL" id="RBNI01016762">
    <property type="protein sequence ID" value="RUP06741.1"/>
    <property type="molecule type" value="Genomic_DNA"/>
</dbReference>
<feature type="region of interest" description="Disordered" evidence="3">
    <location>
        <begin position="676"/>
        <end position="701"/>
    </location>
</feature>
<dbReference type="AlphaFoldDB" id="A0A433AVN0"/>
<dbReference type="SUPFAM" id="SSF56112">
    <property type="entry name" value="Protein kinase-like (PK-like)"/>
    <property type="match status" value="1"/>
</dbReference>
<reference evidence="5 6" key="1">
    <citation type="journal article" date="2018" name="New Phytol.">
        <title>Phylogenomics of Endogonaceae and evolution of mycorrhizas within Mucoromycota.</title>
        <authorList>
            <person name="Chang Y."/>
            <person name="Desiro A."/>
            <person name="Na H."/>
            <person name="Sandor L."/>
            <person name="Lipzen A."/>
            <person name="Clum A."/>
            <person name="Barry K."/>
            <person name="Grigoriev I.V."/>
            <person name="Martin F.M."/>
            <person name="Stajich J.E."/>
            <person name="Smith M.E."/>
            <person name="Bonito G."/>
            <person name="Spatafora J.W."/>
        </authorList>
    </citation>
    <scope>NUCLEOTIDE SEQUENCE [LARGE SCALE GENOMIC DNA]</scope>
    <source>
        <strain evidence="5 6">GMNB39</strain>
    </source>
</reference>
<keyword evidence="5" id="KW-0418">Kinase</keyword>
<keyword evidence="2" id="KW-0067">ATP-binding</keyword>
<evidence type="ECO:0000256" key="1">
    <source>
        <dbReference type="ARBA" id="ARBA00022741"/>
    </source>
</evidence>
<proteinExistence type="predicted"/>
<name>A0A433AVN0_9FUNG</name>
<dbReference type="GO" id="GO:0005524">
    <property type="term" value="F:ATP binding"/>
    <property type="evidence" value="ECO:0007669"/>
    <property type="project" value="UniProtKB-KW"/>
</dbReference>
<feature type="region of interest" description="Disordered" evidence="3">
    <location>
        <begin position="521"/>
        <end position="546"/>
    </location>
</feature>
<dbReference type="InterPro" id="IPR051681">
    <property type="entry name" value="Ser/Thr_Kinases-Pseudokinases"/>
</dbReference>